<evidence type="ECO:0000313" key="2">
    <source>
        <dbReference type="EMBL" id="QTE28454.1"/>
    </source>
</evidence>
<reference evidence="2" key="1">
    <citation type="submission" date="2021-03" db="EMBL/GenBank/DDBJ databases">
        <title>Pengzhenrongella sicca gen. nov., sp. nov., a new member of suborder Micrococcineae isolated from High-Arctic tundra soil.</title>
        <authorList>
            <person name="Peng F."/>
        </authorList>
    </citation>
    <scope>NUCLEOTIDE SEQUENCE</scope>
    <source>
        <strain evidence="2">LRZ-2</strain>
    </source>
</reference>
<dbReference type="Proteomes" id="UP000663937">
    <property type="component" value="Chromosome"/>
</dbReference>
<accession>A0A8A4Z9C5</accession>
<keyword evidence="3" id="KW-1185">Reference proteome</keyword>
<evidence type="ECO:0000313" key="3">
    <source>
        <dbReference type="Proteomes" id="UP000663937"/>
    </source>
</evidence>
<keyword evidence="1" id="KW-1133">Transmembrane helix</keyword>
<proteinExistence type="predicted"/>
<keyword evidence="1" id="KW-0812">Transmembrane</keyword>
<keyword evidence="1" id="KW-0472">Membrane</keyword>
<feature type="transmembrane region" description="Helical" evidence="1">
    <location>
        <begin position="47"/>
        <end position="65"/>
    </location>
</feature>
<gene>
    <name evidence="2" type="ORF">J4E96_13865</name>
</gene>
<feature type="transmembrane region" description="Helical" evidence="1">
    <location>
        <begin position="21"/>
        <end position="41"/>
    </location>
</feature>
<dbReference type="KEGG" id="psic:J4E96_13865"/>
<sequence>MDLAYPMRPVSPDMYVGPTPYQFRWWADLAPVALGFLVAIIFPDVPIPVVLGAMVIVWFVYWLTVTLRARRARARTLITE</sequence>
<organism evidence="2 3">
    <name type="scientific">Pengzhenrongella sicca</name>
    <dbReference type="NCBI Taxonomy" id="2819238"/>
    <lineage>
        <taxon>Bacteria</taxon>
        <taxon>Bacillati</taxon>
        <taxon>Actinomycetota</taxon>
        <taxon>Actinomycetes</taxon>
        <taxon>Micrococcales</taxon>
        <taxon>Pengzhenrongella</taxon>
    </lineage>
</organism>
<dbReference type="AlphaFoldDB" id="A0A8A4Z9C5"/>
<dbReference type="EMBL" id="CP071868">
    <property type="protein sequence ID" value="QTE28454.1"/>
    <property type="molecule type" value="Genomic_DNA"/>
</dbReference>
<protein>
    <submittedName>
        <fullName evidence="2">Uncharacterized protein</fullName>
    </submittedName>
</protein>
<name>A0A8A4Z9C5_9MICO</name>
<dbReference type="RefSeq" id="WP_227422690.1">
    <property type="nucleotide sequence ID" value="NZ_CP071868.1"/>
</dbReference>
<evidence type="ECO:0000256" key="1">
    <source>
        <dbReference type="SAM" id="Phobius"/>
    </source>
</evidence>